<dbReference type="GeneID" id="54477363"/>
<dbReference type="RefSeq" id="XP_033593963.1">
    <property type="nucleotide sequence ID" value="XM_033736361.1"/>
</dbReference>
<dbReference type="EMBL" id="MU001631">
    <property type="protein sequence ID" value="KAF2487394.1"/>
    <property type="molecule type" value="Genomic_DNA"/>
</dbReference>
<proteinExistence type="predicted"/>
<feature type="region of interest" description="Disordered" evidence="1">
    <location>
        <begin position="188"/>
        <end position="207"/>
    </location>
</feature>
<protein>
    <submittedName>
        <fullName evidence="2">Uncharacterized protein</fullName>
    </submittedName>
</protein>
<evidence type="ECO:0000313" key="3">
    <source>
        <dbReference type="Proteomes" id="UP000799767"/>
    </source>
</evidence>
<keyword evidence="3" id="KW-1185">Reference proteome</keyword>
<feature type="region of interest" description="Disordered" evidence="1">
    <location>
        <begin position="1"/>
        <end position="31"/>
    </location>
</feature>
<sequence length="321" mass="36369">MDNEAQEGDERERGPKDGKKPGKDGKKNTSIPKMWQLGKDYQIYDPSDSVAFLKKTISMTTGRAMPFAWQLALVANDALNVESKHLGVDGMFFVSYGAFYPKGDSADRMPESKQYIFGPQLFFARFPQLGSERELWKNKSPEDKIHLSSLYWLHQRLSNQHPVLPIWCTRSKYSADIETRISPFPNAASFGENLSSKPQTRDTTTDATGRTKGLYVDLIQDQLLCASAQDYRERCSDGPRGYLVPSSVQTDQEWRDQQLLDQQNPIAAFIRAVGKAYNDTPDDLITYQHARQWAPVAEMLYVKDAAKIVITAENHEKMTAD</sequence>
<name>A0A6A6Q5Z3_9PEZI</name>
<feature type="compositionally biased region" description="Basic and acidic residues" evidence="1">
    <location>
        <begin position="8"/>
        <end position="27"/>
    </location>
</feature>
<gene>
    <name evidence="2" type="ORF">BDY17DRAFT_319940</name>
</gene>
<evidence type="ECO:0000256" key="1">
    <source>
        <dbReference type="SAM" id="MobiDB-lite"/>
    </source>
</evidence>
<dbReference type="AlphaFoldDB" id="A0A6A6Q5Z3"/>
<reference evidence="2" key="1">
    <citation type="journal article" date="2020" name="Stud. Mycol.">
        <title>101 Dothideomycetes genomes: a test case for predicting lifestyles and emergence of pathogens.</title>
        <authorList>
            <person name="Haridas S."/>
            <person name="Albert R."/>
            <person name="Binder M."/>
            <person name="Bloem J."/>
            <person name="Labutti K."/>
            <person name="Salamov A."/>
            <person name="Andreopoulos B."/>
            <person name="Baker S."/>
            <person name="Barry K."/>
            <person name="Bills G."/>
            <person name="Bluhm B."/>
            <person name="Cannon C."/>
            <person name="Castanera R."/>
            <person name="Culley D."/>
            <person name="Daum C."/>
            <person name="Ezra D."/>
            <person name="Gonzalez J."/>
            <person name="Henrissat B."/>
            <person name="Kuo A."/>
            <person name="Liang C."/>
            <person name="Lipzen A."/>
            <person name="Lutzoni F."/>
            <person name="Magnuson J."/>
            <person name="Mondo S."/>
            <person name="Nolan M."/>
            <person name="Ohm R."/>
            <person name="Pangilinan J."/>
            <person name="Park H.-J."/>
            <person name="Ramirez L."/>
            <person name="Alfaro M."/>
            <person name="Sun H."/>
            <person name="Tritt A."/>
            <person name="Yoshinaga Y."/>
            <person name="Zwiers L.-H."/>
            <person name="Turgeon B."/>
            <person name="Goodwin S."/>
            <person name="Spatafora J."/>
            <person name="Crous P."/>
            <person name="Grigoriev I."/>
        </authorList>
    </citation>
    <scope>NUCLEOTIDE SEQUENCE</scope>
    <source>
        <strain evidence="2">CBS 113389</strain>
    </source>
</reference>
<accession>A0A6A6Q5Z3</accession>
<evidence type="ECO:0000313" key="2">
    <source>
        <dbReference type="EMBL" id="KAF2487394.1"/>
    </source>
</evidence>
<organism evidence="2 3">
    <name type="scientific">Neohortaea acidophila</name>
    <dbReference type="NCBI Taxonomy" id="245834"/>
    <lineage>
        <taxon>Eukaryota</taxon>
        <taxon>Fungi</taxon>
        <taxon>Dikarya</taxon>
        <taxon>Ascomycota</taxon>
        <taxon>Pezizomycotina</taxon>
        <taxon>Dothideomycetes</taxon>
        <taxon>Dothideomycetidae</taxon>
        <taxon>Mycosphaerellales</taxon>
        <taxon>Teratosphaeriaceae</taxon>
        <taxon>Neohortaea</taxon>
    </lineage>
</organism>
<dbReference type="Proteomes" id="UP000799767">
    <property type="component" value="Unassembled WGS sequence"/>
</dbReference>